<comment type="caution">
    <text evidence="7">The sequence shown here is derived from an EMBL/GenBank/DDBJ whole genome shotgun (WGS) entry which is preliminary data.</text>
</comment>
<gene>
    <name evidence="7" type="ORF">LSAT_V11C300144440</name>
</gene>
<evidence type="ECO:0000313" key="7">
    <source>
        <dbReference type="EMBL" id="KAJ0219595.1"/>
    </source>
</evidence>
<dbReference type="Pfam" id="PF14226">
    <property type="entry name" value="DIOX_N"/>
    <property type="match status" value="1"/>
</dbReference>
<dbReference type="AlphaFoldDB" id="A0A9R1XLU3"/>
<evidence type="ECO:0000256" key="4">
    <source>
        <dbReference type="ARBA" id="ARBA00023004"/>
    </source>
</evidence>
<sequence>MKNTMEPKGVGLGASLLVPSVQELAKEPVTKVPARYVRPDQDPPVVSSLLSSLPKVPIIDMEKLSCEDSADDELEKLHLACKEWGFFQIINHGVSLPLVERMKKETQEFFKLSMDEKKKFWQTSEDLEGFGQAFVVSNEQKLDWADIFYLVTLPENIRKPHLFPNLPLPFRDTLHAYSKELKNVALKTLCFIANALKMESTDMITLFKEGMQAMRMNYYPPCPQPEQVIGLTPHSDAVGITILLQLNEVEGLQIKKDGIWIPIKPLPNAFIVNIGDILEIVTNGQYKSIEHRAIVNSEKERLSIATFLNPNLDGDLGPAPSLITPDTPPKFKRVSVVDFFKDLFSKELNRKTFIERYYI</sequence>
<dbReference type="InterPro" id="IPR044861">
    <property type="entry name" value="IPNS-like_FE2OG_OXY"/>
</dbReference>
<dbReference type="Proteomes" id="UP000235145">
    <property type="component" value="Unassembled WGS sequence"/>
</dbReference>
<dbReference type="GO" id="GO:0016705">
    <property type="term" value="F:oxidoreductase activity, acting on paired donors, with incorporation or reduction of molecular oxygen"/>
    <property type="evidence" value="ECO:0007669"/>
    <property type="project" value="UniProtKB-ARBA"/>
</dbReference>
<keyword evidence="8" id="KW-1185">Reference proteome</keyword>
<dbReference type="FunFam" id="2.60.120.330:FF:000001">
    <property type="entry name" value="Protein SRG1"/>
    <property type="match status" value="1"/>
</dbReference>
<dbReference type="InterPro" id="IPR050295">
    <property type="entry name" value="Plant_2OG-oxidoreductases"/>
</dbReference>
<reference evidence="7 8" key="1">
    <citation type="journal article" date="2017" name="Nat. Commun.">
        <title>Genome assembly with in vitro proximity ligation data and whole-genome triplication in lettuce.</title>
        <authorList>
            <person name="Reyes-Chin-Wo S."/>
            <person name="Wang Z."/>
            <person name="Yang X."/>
            <person name="Kozik A."/>
            <person name="Arikit S."/>
            <person name="Song C."/>
            <person name="Xia L."/>
            <person name="Froenicke L."/>
            <person name="Lavelle D.O."/>
            <person name="Truco M.J."/>
            <person name="Xia R."/>
            <person name="Zhu S."/>
            <person name="Xu C."/>
            <person name="Xu H."/>
            <person name="Xu X."/>
            <person name="Cox K."/>
            <person name="Korf I."/>
            <person name="Meyers B.C."/>
            <person name="Michelmore R.W."/>
        </authorList>
    </citation>
    <scope>NUCLEOTIDE SEQUENCE [LARGE SCALE GENOMIC DNA]</scope>
    <source>
        <strain evidence="8">cv. Salinas</strain>
        <tissue evidence="7">Seedlings</tissue>
    </source>
</reference>
<dbReference type="PANTHER" id="PTHR47991">
    <property type="entry name" value="OXOGLUTARATE/IRON-DEPENDENT DIOXYGENASE"/>
    <property type="match status" value="1"/>
</dbReference>
<name>A0A9R1XLU3_LACSA</name>
<accession>A0A9R1XLU3</accession>
<keyword evidence="4 5" id="KW-0408">Iron</keyword>
<evidence type="ECO:0000313" key="8">
    <source>
        <dbReference type="Proteomes" id="UP000235145"/>
    </source>
</evidence>
<dbReference type="Pfam" id="PF03171">
    <property type="entry name" value="2OG-FeII_Oxy"/>
    <property type="match status" value="1"/>
</dbReference>
<dbReference type="SUPFAM" id="SSF51197">
    <property type="entry name" value="Clavaminate synthase-like"/>
    <property type="match status" value="1"/>
</dbReference>
<protein>
    <recommendedName>
        <fullName evidence="6">Fe2OG dioxygenase domain-containing protein</fullName>
    </recommendedName>
</protein>
<organism evidence="7 8">
    <name type="scientific">Lactuca sativa</name>
    <name type="common">Garden lettuce</name>
    <dbReference type="NCBI Taxonomy" id="4236"/>
    <lineage>
        <taxon>Eukaryota</taxon>
        <taxon>Viridiplantae</taxon>
        <taxon>Streptophyta</taxon>
        <taxon>Embryophyta</taxon>
        <taxon>Tracheophyta</taxon>
        <taxon>Spermatophyta</taxon>
        <taxon>Magnoliopsida</taxon>
        <taxon>eudicotyledons</taxon>
        <taxon>Gunneridae</taxon>
        <taxon>Pentapetalae</taxon>
        <taxon>asterids</taxon>
        <taxon>campanulids</taxon>
        <taxon>Asterales</taxon>
        <taxon>Asteraceae</taxon>
        <taxon>Cichorioideae</taxon>
        <taxon>Cichorieae</taxon>
        <taxon>Lactucinae</taxon>
        <taxon>Lactuca</taxon>
    </lineage>
</organism>
<evidence type="ECO:0000256" key="2">
    <source>
        <dbReference type="ARBA" id="ARBA00022723"/>
    </source>
</evidence>
<dbReference type="PROSITE" id="PS51471">
    <property type="entry name" value="FE2OG_OXY"/>
    <property type="match status" value="1"/>
</dbReference>
<evidence type="ECO:0000256" key="3">
    <source>
        <dbReference type="ARBA" id="ARBA00023002"/>
    </source>
</evidence>
<dbReference type="EMBL" id="NBSK02000003">
    <property type="protein sequence ID" value="KAJ0219595.1"/>
    <property type="molecule type" value="Genomic_DNA"/>
</dbReference>
<keyword evidence="3 5" id="KW-0560">Oxidoreductase</keyword>
<dbReference type="InterPro" id="IPR026992">
    <property type="entry name" value="DIOX_N"/>
</dbReference>
<comment type="similarity">
    <text evidence="1 5">Belongs to the iron/ascorbate-dependent oxidoreductase family.</text>
</comment>
<dbReference type="InterPro" id="IPR005123">
    <property type="entry name" value="Oxoglu/Fe-dep_dioxygenase_dom"/>
</dbReference>
<evidence type="ECO:0000256" key="1">
    <source>
        <dbReference type="ARBA" id="ARBA00008056"/>
    </source>
</evidence>
<proteinExistence type="inferred from homology"/>
<keyword evidence="2 5" id="KW-0479">Metal-binding</keyword>
<dbReference type="GO" id="GO:0046872">
    <property type="term" value="F:metal ion binding"/>
    <property type="evidence" value="ECO:0007669"/>
    <property type="project" value="UniProtKB-KW"/>
</dbReference>
<dbReference type="Gene3D" id="2.60.120.330">
    <property type="entry name" value="B-lactam Antibiotic, Isopenicillin N Synthase, Chain"/>
    <property type="match status" value="1"/>
</dbReference>
<evidence type="ECO:0000256" key="5">
    <source>
        <dbReference type="RuleBase" id="RU003682"/>
    </source>
</evidence>
<dbReference type="InterPro" id="IPR027443">
    <property type="entry name" value="IPNS-like_sf"/>
</dbReference>
<feature type="domain" description="Fe2OG dioxygenase" evidence="6">
    <location>
        <begin position="210"/>
        <end position="310"/>
    </location>
</feature>
<evidence type="ECO:0000259" key="6">
    <source>
        <dbReference type="PROSITE" id="PS51471"/>
    </source>
</evidence>